<feature type="compositionally biased region" description="Basic residues" evidence="2">
    <location>
        <begin position="157"/>
        <end position="167"/>
    </location>
</feature>
<dbReference type="EMBL" id="ML977319">
    <property type="protein sequence ID" value="KAF2117312.1"/>
    <property type="molecule type" value="Genomic_DNA"/>
</dbReference>
<feature type="coiled-coil region" evidence="1">
    <location>
        <begin position="81"/>
        <end position="108"/>
    </location>
</feature>
<feature type="region of interest" description="Disordered" evidence="2">
    <location>
        <begin position="1"/>
        <end position="23"/>
    </location>
</feature>
<feature type="region of interest" description="Disordered" evidence="2">
    <location>
        <begin position="121"/>
        <end position="205"/>
    </location>
</feature>
<protein>
    <submittedName>
        <fullName evidence="3">Uncharacterized protein</fullName>
    </submittedName>
</protein>
<dbReference type="AlphaFoldDB" id="A0A6A5ZCX1"/>
<evidence type="ECO:0000313" key="3">
    <source>
        <dbReference type="EMBL" id="KAF2117312.1"/>
    </source>
</evidence>
<evidence type="ECO:0000256" key="2">
    <source>
        <dbReference type="SAM" id="MobiDB-lite"/>
    </source>
</evidence>
<evidence type="ECO:0000256" key="1">
    <source>
        <dbReference type="SAM" id="Coils"/>
    </source>
</evidence>
<dbReference type="OrthoDB" id="3800982at2759"/>
<organism evidence="3 4">
    <name type="scientific">Lophiotrema nucula</name>
    <dbReference type="NCBI Taxonomy" id="690887"/>
    <lineage>
        <taxon>Eukaryota</taxon>
        <taxon>Fungi</taxon>
        <taxon>Dikarya</taxon>
        <taxon>Ascomycota</taxon>
        <taxon>Pezizomycotina</taxon>
        <taxon>Dothideomycetes</taxon>
        <taxon>Pleosporomycetidae</taxon>
        <taxon>Pleosporales</taxon>
        <taxon>Lophiotremataceae</taxon>
        <taxon>Lophiotrema</taxon>
    </lineage>
</organism>
<name>A0A6A5ZCX1_9PLEO</name>
<reference evidence="3" key="1">
    <citation type="journal article" date="2020" name="Stud. Mycol.">
        <title>101 Dothideomycetes genomes: a test case for predicting lifestyles and emergence of pathogens.</title>
        <authorList>
            <person name="Haridas S."/>
            <person name="Albert R."/>
            <person name="Binder M."/>
            <person name="Bloem J."/>
            <person name="Labutti K."/>
            <person name="Salamov A."/>
            <person name="Andreopoulos B."/>
            <person name="Baker S."/>
            <person name="Barry K."/>
            <person name="Bills G."/>
            <person name="Bluhm B."/>
            <person name="Cannon C."/>
            <person name="Castanera R."/>
            <person name="Culley D."/>
            <person name="Daum C."/>
            <person name="Ezra D."/>
            <person name="Gonzalez J."/>
            <person name="Henrissat B."/>
            <person name="Kuo A."/>
            <person name="Liang C."/>
            <person name="Lipzen A."/>
            <person name="Lutzoni F."/>
            <person name="Magnuson J."/>
            <person name="Mondo S."/>
            <person name="Nolan M."/>
            <person name="Ohm R."/>
            <person name="Pangilinan J."/>
            <person name="Park H.-J."/>
            <person name="Ramirez L."/>
            <person name="Alfaro M."/>
            <person name="Sun H."/>
            <person name="Tritt A."/>
            <person name="Yoshinaga Y."/>
            <person name="Zwiers L.-H."/>
            <person name="Turgeon B."/>
            <person name="Goodwin S."/>
            <person name="Spatafora J."/>
            <person name="Crous P."/>
            <person name="Grigoriev I."/>
        </authorList>
    </citation>
    <scope>NUCLEOTIDE SEQUENCE</scope>
    <source>
        <strain evidence="3">CBS 627.86</strain>
    </source>
</reference>
<sequence length="240" mass="26546">MFPSPSRHHSHHQTPFPNPTVPSFPPKSTLAIHACPTPTPSKPLFTLFLSLPLAQRISNLLLCSRQIAKLAQGLFGQQFSEQEVARRMSSLEERYDLLRESVEEELEMAWMDAGLLGQPSPLTSTFGAGKGASTGNPSQGVKRKWSDPDPITTSNRNNKKQKKNAKGKVKEVDYEEYAVTNPNCPPDIQPIGPKTGEVPLSDEEEDRMWGWSFGRATRKNEFIAGTEEVRSPNGTTFGGL</sequence>
<keyword evidence="4" id="KW-1185">Reference proteome</keyword>
<accession>A0A6A5ZCX1</accession>
<feature type="compositionally biased region" description="Basic residues" evidence="2">
    <location>
        <begin position="1"/>
        <end position="12"/>
    </location>
</feature>
<gene>
    <name evidence="3" type="ORF">BDV96DRAFT_598226</name>
</gene>
<evidence type="ECO:0000313" key="4">
    <source>
        <dbReference type="Proteomes" id="UP000799770"/>
    </source>
</evidence>
<proteinExistence type="predicted"/>
<keyword evidence="1" id="KW-0175">Coiled coil</keyword>
<dbReference type="Proteomes" id="UP000799770">
    <property type="component" value="Unassembled WGS sequence"/>
</dbReference>